<protein>
    <submittedName>
        <fullName evidence="1">Uncharacterized protein</fullName>
    </submittedName>
</protein>
<keyword evidence="2" id="KW-1185">Reference proteome</keyword>
<name>A0AC61NDB4_9BACT</name>
<reference evidence="1" key="1">
    <citation type="submission" date="2021-08" db="EMBL/GenBank/DDBJ databases">
        <title>Novel anaerobic bacterium isolated from sea squirt in East Sea, Republic of Korea.</title>
        <authorList>
            <person name="Nguyen T.H."/>
            <person name="Li Z."/>
            <person name="Lee Y.-J."/>
            <person name="Ko J."/>
            <person name="Kim S.-G."/>
        </authorList>
    </citation>
    <scope>NUCLEOTIDE SEQUENCE</scope>
    <source>
        <strain evidence="1">KCTC 25031</strain>
    </source>
</reference>
<dbReference type="Proteomes" id="UP000826212">
    <property type="component" value="Chromosome"/>
</dbReference>
<evidence type="ECO:0000313" key="1">
    <source>
        <dbReference type="EMBL" id="QZE13543.1"/>
    </source>
</evidence>
<organism evidence="1 2">
    <name type="scientific">Halosquirtibacter laminarini</name>
    <dbReference type="NCBI Taxonomy" id="3374600"/>
    <lineage>
        <taxon>Bacteria</taxon>
        <taxon>Pseudomonadati</taxon>
        <taxon>Bacteroidota</taxon>
        <taxon>Bacteroidia</taxon>
        <taxon>Marinilabiliales</taxon>
        <taxon>Prolixibacteraceae</taxon>
        <taxon>Halosquirtibacter</taxon>
    </lineage>
</organism>
<sequence length="154" mass="17406">MGLEKYTSEVVNLDWNQEVVFEKLSSFKTFEALFTPENIEKVKSQVKDAPDFKIEDFEATVDTCSFKVGSIGRTGLQIINREPAKEIKMTGHGTVPFKFTLWIQILPVANATSKVRLTLHADMNMMMKMMVGKKLKKGIDQLANGMQQIPFGML</sequence>
<dbReference type="EMBL" id="CP081303">
    <property type="protein sequence ID" value="QZE13543.1"/>
    <property type="molecule type" value="Genomic_DNA"/>
</dbReference>
<evidence type="ECO:0000313" key="2">
    <source>
        <dbReference type="Proteomes" id="UP000826212"/>
    </source>
</evidence>
<gene>
    <name evidence="1" type="ORF">K4L44_13300</name>
</gene>
<proteinExistence type="predicted"/>
<accession>A0AC61NDB4</accession>